<sequence length="317" mass="34560">MGNIGDQFSSMLSSIIAFIPNLISAILFLLLAWIIAVIVKNIIVKGLNAIGFDRWLQKKGLSSEDGAKRESEGLISTLGKLAYFLVFILFLPPVFDALNMESVSNPIREMMTAVLNFLPRLFVAGILILLGLYLAKILGRLITNLLKSLNVSKFNSYVNFGDKSKEGIDIPNALGWTVAVLIGLFFVVQALTVLNLEVFNTIGTAIIAYIPLVISALIILALGFIGGNLLSKVVAKTTGNAFIGEIAKYLIIIVAVFMTLDQLNFAQSIVNLAFLFILGAVAIAFAISFGIGGRAFAEKQLHKFENKVQKEDRNDMR</sequence>
<dbReference type="PANTHER" id="PTHR30221:SF1">
    <property type="entry name" value="SMALL-CONDUCTANCE MECHANOSENSITIVE CHANNEL"/>
    <property type="match status" value="1"/>
</dbReference>
<organism evidence="3 5">
    <name type="scientific">Salinicoccus halodurans</name>
    <dbReference type="NCBI Taxonomy" id="407035"/>
    <lineage>
        <taxon>Bacteria</taxon>
        <taxon>Bacillati</taxon>
        <taxon>Bacillota</taxon>
        <taxon>Bacilli</taxon>
        <taxon>Bacillales</taxon>
        <taxon>Staphylococcaceae</taxon>
        <taxon>Salinicoccus</taxon>
    </lineage>
</organism>
<feature type="transmembrane region" description="Helical" evidence="1">
    <location>
        <begin position="206"/>
        <end position="230"/>
    </location>
</feature>
<reference evidence="4" key="2">
    <citation type="submission" date="2015-04" db="EMBL/GenBank/DDBJ databases">
        <title>Complete genome sequence of Salinicoccus halodurans strain H3B36, isolated from the Qaidam basin of China.</title>
        <authorList>
            <person name="Ma Y."/>
            <person name="Jiang K."/>
            <person name="Xue Y."/>
        </authorList>
    </citation>
    <scope>NUCLEOTIDE SEQUENCE [LARGE SCALE GENOMIC DNA]</scope>
    <source>
        <strain evidence="4">H3B36</strain>
    </source>
</reference>
<dbReference type="RefSeq" id="WP_046789269.1">
    <property type="nucleotide sequence ID" value="NZ_CP011366.1"/>
</dbReference>
<dbReference type="AlphaFoldDB" id="A0A0F7HHX3"/>
<evidence type="ECO:0000256" key="1">
    <source>
        <dbReference type="SAM" id="Phobius"/>
    </source>
</evidence>
<dbReference type="PANTHER" id="PTHR30221">
    <property type="entry name" value="SMALL-CONDUCTANCE MECHANOSENSITIVE CHANNEL"/>
    <property type="match status" value="1"/>
</dbReference>
<evidence type="ECO:0000313" key="3">
    <source>
        <dbReference type="EMBL" id="SFK78577.1"/>
    </source>
</evidence>
<dbReference type="OrthoDB" id="1411407at2"/>
<feature type="transmembrane region" description="Helical" evidence="1">
    <location>
        <begin position="173"/>
        <end position="194"/>
    </location>
</feature>
<dbReference type="EMBL" id="FOTB01000003">
    <property type="protein sequence ID" value="SFK78577.1"/>
    <property type="molecule type" value="Genomic_DNA"/>
</dbReference>
<evidence type="ECO:0000313" key="2">
    <source>
        <dbReference type="EMBL" id="AKG73077.1"/>
    </source>
</evidence>
<keyword evidence="1" id="KW-0812">Transmembrane</keyword>
<gene>
    <name evidence="2" type="ORF">AAT16_01865</name>
    <name evidence="3" type="ORF">SAMN05216235_1747</name>
</gene>
<dbReference type="Pfam" id="PF05552">
    <property type="entry name" value="MS_channel_1st_1"/>
    <property type="match status" value="3"/>
</dbReference>
<feature type="transmembrane region" description="Helical" evidence="1">
    <location>
        <begin position="242"/>
        <end position="260"/>
    </location>
</feature>
<feature type="transmembrane region" description="Helical" evidence="1">
    <location>
        <begin position="115"/>
        <end position="135"/>
    </location>
</feature>
<feature type="transmembrane region" description="Helical" evidence="1">
    <location>
        <begin position="272"/>
        <end position="297"/>
    </location>
</feature>
<dbReference type="InterPro" id="IPR045275">
    <property type="entry name" value="MscS_archaea/bacteria_type"/>
</dbReference>
<dbReference type="Proteomes" id="UP000183090">
    <property type="component" value="Unassembled WGS sequence"/>
</dbReference>
<dbReference type="KEGG" id="shv:AAT16_01865"/>
<proteinExistence type="predicted"/>
<name>A0A0F7HHX3_9STAP</name>
<evidence type="ECO:0000313" key="5">
    <source>
        <dbReference type="Proteomes" id="UP000183090"/>
    </source>
</evidence>
<dbReference type="EMBL" id="CP011366">
    <property type="protein sequence ID" value="AKG73077.1"/>
    <property type="molecule type" value="Genomic_DNA"/>
</dbReference>
<dbReference type="NCBIfam" id="NF033912">
    <property type="entry name" value="msc"/>
    <property type="match status" value="1"/>
</dbReference>
<protein>
    <submittedName>
        <fullName evidence="3">Conserved TM helix</fullName>
    </submittedName>
    <submittedName>
        <fullName evidence="2">Membrane protein</fullName>
    </submittedName>
</protein>
<dbReference type="Proteomes" id="UP000034029">
    <property type="component" value="Chromosome"/>
</dbReference>
<evidence type="ECO:0000313" key="4">
    <source>
        <dbReference type="Proteomes" id="UP000034029"/>
    </source>
</evidence>
<keyword evidence="1" id="KW-0472">Membrane</keyword>
<feature type="transmembrane region" description="Helical" evidence="1">
    <location>
        <begin position="15"/>
        <end position="39"/>
    </location>
</feature>
<feature type="transmembrane region" description="Helical" evidence="1">
    <location>
        <begin position="78"/>
        <end position="95"/>
    </location>
</feature>
<keyword evidence="4" id="KW-1185">Reference proteome</keyword>
<reference evidence="3 5" key="3">
    <citation type="submission" date="2016-10" db="EMBL/GenBank/DDBJ databases">
        <authorList>
            <person name="Varghese N."/>
            <person name="Submissions S."/>
        </authorList>
    </citation>
    <scope>NUCLEOTIDE SEQUENCE [LARGE SCALE GENOMIC DNA]</scope>
    <source>
        <strain evidence="3 5">CGMCC 1.6501</strain>
    </source>
</reference>
<accession>A0A0F7HHX3</accession>
<dbReference type="GO" id="GO:0008381">
    <property type="term" value="F:mechanosensitive monoatomic ion channel activity"/>
    <property type="evidence" value="ECO:0007669"/>
    <property type="project" value="InterPro"/>
</dbReference>
<dbReference type="InterPro" id="IPR008910">
    <property type="entry name" value="MSC_TM_helix"/>
</dbReference>
<keyword evidence="1" id="KW-1133">Transmembrane helix</keyword>
<reference evidence="2 4" key="1">
    <citation type="journal article" date="2015" name="Int. J. Syst. Evol. Microbiol.">
        <title>Complete genome sequence of Salinicoccus halodurans H3B36, isolated from the Qaidam Basin in China.</title>
        <authorList>
            <person name="Jiang K."/>
            <person name="Xue Y."/>
            <person name="Ma Y."/>
        </authorList>
    </citation>
    <scope>NUCLEOTIDE SEQUENCE [LARGE SCALE GENOMIC DNA]</scope>
    <source>
        <strain evidence="2 4">H3B36</strain>
    </source>
</reference>